<dbReference type="RefSeq" id="WP_149113630.1">
    <property type="nucleotide sequence ID" value="NZ_CP042425.1"/>
</dbReference>
<dbReference type="KEGG" id="lrs:PX52LOC_06276"/>
<sequence length="117" mass="12230">MSFKSNFLAAIAAPRFKDADTPWGRVRVLALTGDAYDKYAAARAKTKSVTRGNALFVVATVVDPETNKPVFTVDDLDDLCDGNTSAVLALAELAASVNAEDEFRDAAGNATTAGTTG</sequence>
<dbReference type="AlphaFoldDB" id="A0A5C1AKM3"/>
<evidence type="ECO:0000313" key="2">
    <source>
        <dbReference type="Proteomes" id="UP000324974"/>
    </source>
</evidence>
<evidence type="ECO:0000313" key="1">
    <source>
        <dbReference type="EMBL" id="QEL19215.1"/>
    </source>
</evidence>
<organism evidence="1 2">
    <name type="scientific">Limnoglobus roseus</name>
    <dbReference type="NCBI Taxonomy" id="2598579"/>
    <lineage>
        <taxon>Bacteria</taxon>
        <taxon>Pseudomonadati</taxon>
        <taxon>Planctomycetota</taxon>
        <taxon>Planctomycetia</taxon>
        <taxon>Gemmatales</taxon>
        <taxon>Gemmataceae</taxon>
        <taxon>Limnoglobus</taxon>
    </lineage>
</organism>
<name>A0A5C1AKM3_9BACT</name>
<dbReference type="Proteomes" id="UP000324974">
    <property type="component" value="Chromosome"/>
</dbReference>
<reference evidence="2" key="1">
    <citation type="submission" date="2019-08" db="EMBL/GenBank/DDBJ databases">
        <title>Limnoglobus roseus gen. nov., sp. nov., a novel freshwater planctomycete with a giant genome from the family Gemmataceae.</title>
        <authorList>
            <person name="Kulichevskaya I.S."/>
            <person name="Naumoff D.G."/>
            <person name="Miroshnikov K."/>
            <person name="Ivanova A."/>
            <person name="Philippov D.A."/>
            <person name="Hakobyan A."/>
            <person name="Rijpstra I.C."/>
            <person name="Sinninghe Damste J.S."/>
            <person name="Liesack W."/>
            <person name="Dedysh S.N."/>
        </authorList>
    </citation>
    <scope>NUCLEOTIDE SEQUENCE [LARGE SCALE GENOMIC DNA]</scope>
    <source>
        <strain evidence="2">PX52</strain>
    </source>
</reference>
<protein>
    <submittedName>
        <fullName evidence="1">Uncharacterized protein</fullName>
    </submittedName>
</protein>
<dbReference type="EMBL" id="CP042425">
    <property type="protein sequence ID" value="QEL19215.1"/>
    <property type="molecule type" value="Genomic_DNA"/>
</dbReference>
<accession>A0A5C1AKM3</accession>
<keyword evidence="2" id="KW-1185">Reference proteome</keyword>
<gene>
    <name evidence="1" type="ORF">PX52LOC_06276</name>
</gene>
<proteinExistence type="predicted"/>